<dbReference type="Gene3D" id="2.30.300.10">
    <property type="entry name" value="Baseplate protein-like domain - beta roll fold"/>
    <property type="match status" value="1"/>
</dbReference>
<dbReference type="InterPro" id="IPR026276">
    <property type="entry name" value="Baseplate_GpP"/>
</dbReference>
<proteinExistence type="predicted"/>
<gene>
    <name evidence="4" type="ORF">SAMN05421553_1369</name>
</gene>
<sequence>MTKERVQLRVNGAGHEGWKEVRVTAGIERQARDFSLEVTDRWPGSSVARRVAPGDLCEVWLGNDKVLTGYIDATPISYDGQQVTVGVNGRSKTADLVDCSAVHSPGQWRGVSVEHIARALAEPYGIKVQAALATGTVLEHQIDPGESVFESIDRLLTQKALLATDDADGNQLLIRAGLLQADTALEVGVNVLSCSAGLDFKERYSEYRCRGQRAGNDDDFGASVAGQLATVGDSGIRRRRILDLRTDGQGDLAAYRERVRWEAACRAGKSYQATYVVQGWRQRNGQLWLPNMRVQVRDPIIGFDMEMLIAEVEYLQGETGTTATLTVAPVAAFELLPEVPKAQGKNKTGSKGFSVGEGETLVEFK</sequence>
<feature type="domain" description="Baseplate hub protein gp44/GpP-like second" evidence="3">
    <location>
        <begin position="93"/>
        <end position="171"/>
    </location>
</feature>
<feature type="domain" description="Baseplate hub protein gp44/GpP-like C-terminal" evidence="2">
    <location>
        <begin position="255"/>
        <end position="334"/>
    </location>
</feature>
<dbReference type="STRING" id="53406.SAMN05421553_1369"/>
<protein>
    <submittedName>
        <fullName evidence="4">Mu-like prophage tail protein gpP</fullName>
    </submittedName>
</protein>
<keyword evidence="5" id="KW-1185">Reference proteome</keyword>
<dbReference type="InterPro" id="IPR053982">
    <property type="entry name" value="Gp44/GpP-like_C"/>
</dbReference>
<dbReference type="Pfam" id="PF21683">
    <property type="entry name" value="GpP-like_1st"/>
    <property type="match status" value="1"/>
</dbReference>
<reference evidence="5" key="1">
    <citation type="submission" date="2016-10" db="EMBL/GenBank/DDBJ databases">
        <authorList>
            <person name="Varghese N."/>
            <person name="Submissions S."/>
        </authorList>
    </citation>
    <scope>NUCLEOTIDE SEQUENCE [LARGE SCALE GENOMIC DNA]</scope>
    <source>
        <strain evidence="5">DSM 12111</strain>
    </source>
</reference>
<evidence type="ECO:0000259" key="1">
    <source>
        <dbReference type="Pfam" id="PF21683"/>
    </source>
</evidence>
<dbReference type="InterPro" id="IPR023399">
    <property type="entry name" value="Baseplate-like_2-layer_sand"/>
</dbReference>
<dbReference type="Proteomes" id="UP000242849">
    <property type="component" value="Unassembled WGS sequence"/>
</dbReference>
<organism evidence="4 5">
    <name type="scientific">Pseudomonas anguilliseptica</name>
    <dbReference type="NCBI Taxonomy" id="53406"/>
    <lineage>
        <taxon>Bacteria</taxon>
        <taxon>Pseudomonadati</taxon>
        <taxon>Pseudomonadota</taxon>
        <taxon>Gammaproteobacteria</taxon>
        <taxon>Pseudomonadales</taxon>
        <taxon>Pseudomonadaceae</taxon>
        <taxon>Pseudomonas</taxon>
    </lineage>
</organism>
<name>A0A1H4UZU6_PSEAG</name>
<dbReference type="Gene3D" id="3.30.1920.10">
    <property type="entry name" value="Baseplate protein-like domains - 2 layer sandwich fold"/>
    <property type="match status" value="1"/>
</dbReference>
<dbReference type="SUPFAM" id="SSF69279">
    <property type="entry name" value="Phage tail proteins"/>
    <property type="match status" value="2"/>
</dbReference>
<dbReference type="Pfam" id="PF22255">
    <property type="entry name" value="Gp44-like_2nd"/>
    <property type="match status" value="1"/>
</dbReference>
<dbReference type="EMBL" id="FNSC01000001">
    <property type="protein sequence ID" value="SEC74349.1"/>
    <property type="molecule type" value="Genomic_DNA"/>
</dbReference>
<evidence type="ECO:0000313" key="4">
    <source>
        <dbReference type="EMBL" id="SEC74349.1"/>
    </source>
</evidence>
<dbReference type="InterPro" id="IPR053981">
    <property type="entry name" value="Gp44/GpP-like_2nd"/>
</dbReference>
<accession>A0A1H4UZU6</accession>
<dbReference type="InterPro" id="IPR049354">
    <property type="entry name" value="GpP-like_N"/>
</dbReference>
<evidence type="ECO:0000259" key="2">
    <source>
        <dbReference type="Pfam" id="PF21929"/>
    </source>
</evidence>
<dbReference type="PIRSF" id="PIRSF004440">
    <property type="entry name" value="GpP"/>
    <property type="match status" value="1"/>
</dbReference>
<evidence type="ECO:0000259" key="3">
    <source>
        <dbReference type="Pfam" id="PF22255"/>
    </source>
</evidence>
<evidence type="ECO:0000313" key="5">
    <source>
        <dbReference type="Proteomes" id="UP000242849"/>
    </source>
</evidence>
<dbReference type="Pfam" id="PF21929">
    <property type="entry name" value="GpP_4th"/>
    <property type="match status" value="1"/>
</dbReference>
<dbReference type="RefSeq" id="WP_090378316.1">
    <property type="nucleotide sequence ID" value="NZ_CP156749.1"/>
</dbReference>
<dbReference type="Gene3D" id="3.55.50.10">
    <property type="entry name" value="Baseplate protein-like domains"/>
    <property type="match status" value="1"/>
</dbReference>
<dbReference type="AlphaFoldDB" id="A0A1H4UZU6"/>
<dbReference type="OrthoDB" id="9016931at2"/>
<feature type="domain" description="Baseplate hub protein gp44-like N-terminal" evidence="1">
    <location>
        <begin position="6"/>
        <end position="91"/>
    </location>
</feature>